<evidence type="ECO:0000313" key="3">
    <source>
        <dbReference type="Proteomes" id="UP000028824"/>
    </source>
</evidence>
<gene>
    <name evidence="2" type="ORF">CG50_13555</name>
</gene>
<dbReference type="RefSeq" id="WP_036640531.1">
    <property type="nucleotide sequence ID" value="NZ_JFZB01000066.1"/>
</dbReference>
<dbReference type="AlphaFoldDB" id="A0A086XQ82"/>
<evidence type="ECO:0000313" key="2">
    <source>
        <dbReference type="EMBL" id="KFI24182.1"/>
    </source>
</evidence>
<protein>
    <recommendedName>
        <fullName evidence="1">NadR/Ttd14 AAA domain-containing protein</fullName>
    </recommendedName>
</protein>
<dbReference type="InterPro" id="IPR027417">
    <property type="entry name" value="P-loop_NTPase"/>
</dbReference>
<comment type="caution">
    <text evidence="2">The sequence shown here is derived from an EMBL/GenBank/DDBJ whole genome shotgun (WGS) entry which is preliminary data.</text>
</comment>
<accession>A0A086XQ82</accession>
<evidence type="ECO:0000259" key="1">
    <source>
        <dbReference type="Pfam" id="PF13521"/>
    </source>
</evidence>
<dbReference type="Proteomes" id="UP000028824">
    <property type="component" value="Unassembled WGS sequence"/>
</dbReference>
<dbReference type="OrthoDB" id="5638848at2"/>
<dbReference type="EMBL" id="JFZB01000066">
    <property type="protein sequence ID" value="KFI24182.1"/>
    <property type="molecule type" value="Genomic_DNA"/>
</dbReference>
<dbReference type="SUPFAM" id="SSF52540">
    <property type="entry name" value="P-loop containing nucleoside triphosphate hydrolases"/>
    <property type="match status" value="1"/>
</dbReference>
<name>A0A086XQ82_9RHOB</name>
<dbReference type="InterPro" id="IPR038727">
    <property type="entry name" value="NadR/Ttd14_AAA_dom"/>
</dbReference>
<dbReference type="Pfam" id="PF13521">
    <property type="entry name" value="AAA_28"/>
    <property type="match status" value="1"/>
</dbReference>
<sequence>MSDHFFVVTGGPGAGKTSLITELARRGFQTIPESGRAIIREEMQSGGDALPWADRMAYAERMMERDLHAHRAAQALPSPVIFDRGIPDIMGYLS</sequence>
<proteinExistence type="predicted"/>
<keyword evidence="3" id="KW-1185">Reference proteome</keyword>
<dbReference type="Gene3D" id="3.40.50.300">
    <property type="entry name" value="P-loop containing nucleotide triphosphate hydrolases"/>
    <property type="match status" value="1"/>
</dbReference>
<organism evidence="2 3">
    <name type="scientific">Paenirhodobacter enshiensis</name>
    <dbReference type="NCBI Taxonomy" id="1105367"/>
    <lineage>
        <taxon>Bacteria</taxon>
        <taxon>Pseudomonadati</taxon>
        <taxon>Pseudomonadota</taxon>
        <taxon>Alphaproteobacteria</taxon>
        <taxon>Rhodobacterales</taxon>
        <taxon>Rhodobacter group</taxon>
        <taxon>Paenirhodobacter</taxon>
    </lineage>
</organism>
<dbReference type="eggNOG" id="COG3911">
    <property type="taxonomic scope" value="Bacteria"/>
</dbReference>
<reference evidence="2 3" key="1">
    <citation type="submission" date="2014-03" db="EMBL/GenBank/DDBJ databases">
        <title>Genome of Paenirhodobacter enshiensis DW2-9.</title>
        <authorList>
            <person name="Wang D."/>
            <person name="Wang G."/>
        </authorList>
    </citation>
    <scope>NUCLEOTIDE SEQUENCE [LARGE SCALE GENOMIC DNA]</scope>
    <source>
        <strain evidence="2 3">DW2-9</strain>
    </source>
</reference>
<feature type="non-terminal residue" evidence="2">
    <location>
        <position position="94"/>
    </location>
</feature>
<feature type="domain" description="NadR/Ttd14 AAA" evidence="1">
    <location>
        <begin position="6"/>
        <end position="93"/>
    </location>
</feature>